<proteinExistence type="predicted"/>
<dbReference type="InterPro" id="IPR001638">
    <property type="entry name" value="Solute-binding_3/MltF_N"/>
</dbReference>
<gene>
    <name evidence="3" type="ORF">C1H71_14170</name>
</gene>
<evidence type="ECO:0000259" key="2">
    <source>
        <dbReference type="SMART" id="SM00062"/>
    </source>
</evidence>
<dbReference type="SUPFAM" id="SSF53850">
    <property type="entry name" value="Periplasmic binding protein-like II"/>
    <property type="match status" value="1"/>
</dbReference>
<sequence>MQRVKMSLRISHYLSGLAIVLFNSSIAADLHAYTEDLPPLNYLQQGQLQGYSVELLQIIAHNAGINIDIEVLPWARAVATADVDPNSILFTVARTPAREEQYQWLGPISKRRIVLIKLANRGHIQAKTVEDTKKYTVSAVRDSASAKKLQQLGFILGKSLDLSPNDAISFKKLIKQRTDIIAILDWGAAWQAREQGLKYTQLSTLVVLDDDLDYYFALNKKINPLLFARLKAALAQVEKTGKIEQLRHKYFN</sequence>
<evidence type="ECO:0000256" key="1">
    <source>
        <dbReference type="SAM" id="SignalP"/>
    </source>
</evidence>
<organism evidence="3 4">
    <name type="scientific">Iodobacter fluviatilis</name>
    <dbReference type="NCBI Taxonomy" id="537"/>
    <lineage>
        <taxon>Bacteria</taxon>
        <taxon>Pseudomonadati</taxon>
        <taxon>Pseudomonadota</taxon>
        <taxon>Betaproteobacteria</taxon>
        <taxon>Neisseriales</taxon>
        <taxon>Chitinibacteraceae</taxon>
        <taxon>Iodobacter</taxon>
    </lineage>
</organism>
<dbReference type="AlphaFoldDB" id="A0A7G3GBQ1"/>
<reference evidence="3 4" key="1">
    <citation type="submission" date="2018-01" db="EMBL/GenBank/DDBJ databases">
        <title>Genome sequence of Iodobacter sp. strain PCH194 isolated from Indian Trans-Himalaya.</title>
        <authorList>
            <person name="Kumar V."/>
            <person name="Thakur V."/>
            <person name="Kumar S."/>
            <person name="Singh D."/>
        </authorList>
    </citation>
    <scope>NUCLEOTIDE SEQUENCE [LARGE SCALE GENOMIC DNA]</scope>
    <source>
        <strain evidence="3 4">PCH194</strain>
    </source>
</reference>
<dbReference type="SMART" id="SM00062">
    <property type="entry name" value="PBPb"/>
    <property type="match status" value="1"/>
</dbReference>
<dbReference type="Proteomes" id="UP000515917">
    <property type="component" value="Chromosome"/>
</dbReference>
<protein>
    <recommendedName>
        <fullName evidence="2">Solute-binding protein family 3/N-terminal domain-containing protein</fullName>
    </recommendedName>
</protein>
<evidence type="ECO:0000313" key="4">
    <source>
        <dbReference type="Proteomes" id="UP000515917"/>
    </source>
</evidence>
<feature type="signal peptide" evidence="1">
    <location>
        <begin position="1"/>
        <end position="27"/>
    </location>
</feature>
<keyword evidence="4" id="KW-1185">Reference proteome</keyword>
<evidence type="ECO:0000313" key="3">
    <source>
        <dbReference type="EMBL" id="QBC44558.1"/>
    </source>
</evidence>
<accession>A0A7G3GBQ1</accession>
<name>A0A7G3GBQ1_9NEIS</name>
<dbReference type="Gene3D" id="3.40.190.10">
    <property type="entry name" value="Periplasmic binding protein-like II"/>
    <property type="match status" value="2"/>
</dbReference>
<feature type="domain" description="Solute-binding protein family 3/N-terminal" evidence="2">
    <location>
        <begin position="29"/>
        <end position="252"/>
    </location>
</feature>
<dbReference type="KEGG" id="ifl:C1H71_14170"/>
<dbReference type="Pfam" id="PF00497">
    <property type="entry name" value="SBP_bac_3"/>
    <property type="match status" value="1"/>
</dbReference>
<feature type="chain" id="PRO_5028866909" description="Solute-binding protein family 3/N-terminal domain-containing protein" evidence="1">
    <location>
        <begin position="28"/>
        <end position="252"/>
    </location>
</feature>
<dbReference type="PANTHER" id="PTHR38834">
    <property type="entry name" value="PERIPLASMIC SUBSTRATE BINDING PROTEIN FAMILY 3"/>
    <property type="match status" value="1"/>
</dbReference>
<keyword evidence="1" id="KW-0732">Signal</keyword>
<dbReference type="PANTHER" id="PTHR38834:SF3">
    <property type="entry name" value="SOLUTE-BINDING PROTEIN FAMILY 3_N-TERMINAL DOMAIN-CONTAINING PROTEIN"/>
    <property type="match status" value="1"/>
</dbReference>
<dbReference type="EMBL" id="CP025781">
    <property type="protein sequence ID" value="QBC44558.1"/>
    <property type="molecule type" value="Genomic_DNA"/>
</dbReference>